<comment type="similarity">
    <text evidence="2">Belongs to the auxin efflux carrier (TC 2.A.69) family.</text>
</comment>
<evidence type="ECO:0000313" key="9">
    <source>
        <dbReference type="EMBL" id="SEN01766.1"/>
    </source>
</evidence>
<keyword evidence="3" id="KW-0813">Transport</keyword>
<sequence length="308" mass="32403">MSALLDVILPVFLVIGAGYLAVWRGLFADSAVDGLMKFTQGFAIPCLLFRAIATLDLGAEFTWPILASFYVGAASGFLLGVLGARFFGRGWEDAVAIGFCGLFSNTVLLGLPIAERAFGAESLRFNYAIIAIHAPFCYLLGVTAMELVRAKQTTLVGLGRKVGNAMFHNSLVIGIGLGFVVNLTGISLPKVLDDALQMMIRAALPAALFGLGGILYRYKPEGDLRLIGLVCLASLVVHPAVTLGLGLLFGLGPEALRAAVITGAMAPGVNAYIFANIYGAARRTAASGVLIGTALSILSIWLWLLILP</sequence>
<feature type="transmembrane region" description="Helical" evidence="8">
    <location>
        <begin position="94"/>
        <end position="113"/>
    </location>
</feature>
<keyword evidence="6 8" id="KW-1133">Transmembrane helix</keyword>
<accession>A0A1H8D3J8</accession>
<dbReference type="AlphaFoldDB" id="A0A1H8D3J8"/>
<keyword evidence="4" id="KW-1003">Cell membrane</keyword>
<keyword evidence="7 8" id="KW-0472">Membrane</keyword>
<evidence type="ECO:0000256" key="2">
    <source>
        <dbReference type="ARBA" id="ARBA00010145"/>
    </source>
</evidence>
<dbReference type="OrthoDB" id="9810457at2"/>
<evidence type="ECO:0000256" key="1">
    <source>
        <dbReference type="ARBA" id="ARBA00004651"/>
    </source>
</evidence>
<protein>
    <recommendedName>
        <fullName evidence="11">Malonate transporter</fullName>
    </recommendedName>
</protein>
<feature type="transmembrane region" description="Helical" evidence="8">
    <location>
        <begin position="61"/>
        <end position="82"/>
    </location>
</feature>
<feature type="transmembrane region" description="Helical" evidence="8">
    <location>
        <begin position="228"/>
        <end position="249"/>
    </location>
</feature>
<comment type="subcellular location">
    <subcellularLocation>
        <location evidence="1">Cell membrane</location>
        <topology evidence="1">Multi-pass membrane protein</topology>
    </subcellularLocation>
</comment>
<evidence type="ECO:0000256" key="7">
    <source>
        <dbReference type="ARBA" id="ARBA00023136"/>
    </source>
</evidence>
<evidence type="ECO:0000256" key="8">
    <source>
        <dbReference type="SAM" id="Phobius"/>
    </source>
</evidence>
<dbReference type="EMBL" id="FOCM01000002">
    <property type="protein sequence ID" value="SEN01766.1"/>
    <property type="molecule type" value="Genomic_DNA"/>
</dbReference>
<feature type="transmembrane region" description="Helical" evidence="8">
    <location>
        <begin position="287"/>
        <end position="306"/>
    </location>
</feature>
<feature type="transmembrane region" description="Helical" evidence="8">
    <location>
        <begin position="255"/>
        <end position="275"/>
    </location>
</feature>
<keyword evidence="5 8" id="KW-0812">Transmembrane</keyword>
<evidence type="ECO:0000256" key="5">
    <source>
        <dbReference type="ARBA" id="ARBA00022692"/>
    </source>
</evidence>
<dbReference type="Proteomes" id="UP000199372">
    <property type="component" value="Unassembled WGS sequence"/>
</dbReference>
<feature type="transmembrane region" description="Helical" evidence="8">
    <location>
        <begin position="7"/>
        <end position="26"/>
    </location>
</feature>
<dbReference type="GO" id="GO:0055085">
    <property type="term" value="P:transmembrane transport"/>
    <property type="evidence" value="ECO:0007669"/>
    <property type="project" value="InterPro"/>
</dbReference>
<evidence type="ECO:0008006" key="11">
    <source>
        <dbReference type="Google" id="ProtNLM"/>
    </source>
</evidence>
<dbReference type="Gene3D" id="1.20.1530.20">
    <property type="match status" value="2"/>
</dbReference>
<dbReference type="RefSeq" id="WP_091844542.1">
    <property type="nucleotide sequence ID" value="NZ_FOCM01000002.1"/>
</dbReference>
<feature type="transmembrane region" description="Helical" evidence="8">
    <location>
        <begin position="166"/>
        <end position="186"/>
    </location>
</feature>
<keyword evidence="10" id="KW-1185">Reference proteome</keyword>
<evidence type="ECO:0000313" key="10">
    <source>
        <dbReference type="Proteomes" id="UP000199372"/>
    </source>
</evidence>
<dbReference type="PANTHER" id="PTHR36838">
    <property type="entry name" value="AUXIN EFFLUX CARRIER FAMILY PROTEIN"/>
    <property type="match status" value="1"/>
</dbReference>
<proteinExistence type="inferred from homology"/>
<dbReference type="InterPro" id="IPR004776">
    <property type="entry name" value="Mem_transp_PIN-like"/>
</dbReference>
<name>A0A1H8D3J8_9RHOB</name>
<feature type="transmembrane region" description="Helical" evidence="8">
    <location>
        <begin position="125"/>
        <end position="145"/>
    </location>
</feature>
<evidence type="ECO:0000256" key="3">
    <source>
        <dbReference type="ARBA" id="ARBA00022448"/>
    </source>
</evidence>
<evidence type="ECO:0000256" key="6">
    <source>
        <dbReference type="ARBA" id="ARBA00022989"/>
    </source>
</evidence>
<dbReference type="Pfam" id="PF03547">
    <property type="entry name" value="Mem_trans"/>
    <property type="match status" value="1"/>
</dbReference>
<feature type="transmembrane region" description="Helical" evidence="8">
    <location>
        <begin position="198"/>
        <end position="216"/>
    </location>
</feature>
<gene>
    <name evidence="9" type="ORF">SAMN04488011_102188</name>
</gene>
<dbReference type="GO" id="GO:0005886">
    <property type="term" value="C:plasma membrane"/>
    <property type="evidence" value="ECO:0007669"/>
    <property type="project" value="UniProtKB-SubCell"/>
</dbReference>
<evidence type="ECO:0000256" key="4">
    <source>
        <dbReference type="ARBA" id="ARBA00022475"/>
    </source>
</evidence>
<dbReference type="PANTHER" id="PTHR36838:SF3">
    <property type="entry name" value="TRANSPORTER AUXIN EFFLUX CARRIER EC FAMILY"/>
    <property type="match status" value="1"/>
</dbReference>
<organism evidence="9 10">
    <name type="scientific">Palleronia pelagia</name>
    <dbReference type="NCBI Taxonomy" id="387096"/>
    <lineage>
        <taxon>Bacteria</taxon>
        <taxon>Pseudomonadati</taxon>
        <taxon>Pseudomonadota</taxon>
        <taxon>Alphaproteobacteria</taxon>
        <taxon>Rhodobacterales</taxon>
        <taxon>Roseobacteraceae</taxon>
        <taxon>Palleronia</taxon>
    </lineage>
</organism>
<reference evidence="10" key="1">
    <citation type="submission" date="2016-10" db="EMBL/GenBank/DDBJ databases">
        <authorList>
            <person name="Varghese N."/>
            <person name="Submissions S."/>
        </authorList>
    </citation>
    <scope>NUCLEOTIDE SEQUENCE [LARGE SCALE GENOMIC DNA]</scope>
    <source>
        <strain evidence="10">DSM 26893</strain>
    </source>
</reference>
<dbReference type="InterPro" id="IPR038770">
    <property type="entry name" value="Na+/solute_symporter_sf"/>
</dbReference>